<dbReference type="Proteomes" id="UP001500542">
    <property type="component" value="Unassembled WGS sequence"/>
</dbReference>
<name>A0ABP4AWJ8_9ACTN</name>
<organism evidence="1 2">
    <name type="scientific">Kribbella koreensis</name>
    <dbReference type="NCBI Taxonomy" id="57909"/>
    <lineage>
        <taxon>Bacteria</taxon>
        <taxon>Bacillati</taxon>
        <taxon>Actinomycetota</taxon>
        <taxon>Actinomycetes</taxon>
        <taxon>Propionibacteriales</taxon>
        <taxon>Kribbellaceae</taxon>
        <taxon>Kribbella</taxon>
    </lineage>
</organism>
<evidence type="ECO:0008006" key="3">
    <source>
        <dbReference type="Google" id="ProtNLM"/>
    </source>
</evidence>
<sequence length="74" mass="7850">MSGGFPPSARLANEIARQFGHKPPADAATAIANHIKAVWDPRMKRALVDYVDAGADDLDPVAVLAANQVRATLK</sequence>
<reference evidence="2" key="1">
    <citation type="journal article" date="2019" name="Int. J. Syst. Evol. Microbiol.">
        <title>The Global Catalogue of Microorganisms (GCM) 10K type strain sequencing project: providing services to taxonomists for standard genome sequencing and annotation.</title>
        <authorList>
            <consortium name="The Broad Institute Genomics Platform"/>
            <consortium name="The Broad Institute Genome Sequencing Center for Infectious Disease"/>
            <person name="Wu L."/>
            <person name="Ma J."/>
        </authorList>
    </citation>
    <scope>NUCLEOTIDE SEQUENCE [LARGE SCALE GENOMIC DNA]</scope>
    <source>
        <strain evidence="2">JCM 10977</strain>
    </source>
</reference>
<accession>A0ABP4AWJ8</accession>
<dbReference type="RefSeq" id="WP_343970433.1">
    <property type="nucleotide sequence ID" value="NZ_BAAAHK010000007.1"/>
</dbReference>
<protein>
    <recommendedName>
        <fullName evidence="3">Formate dehydrogenase subunit delta</fullName>
    </recommendedName>
</protein>
<evidence type="ECO:0000313" key="2">
    <source>
        <dbReference type="Proteomes" id="UP001500542"/>
    </source>
</evidence>
<evidence type="ECO:0000313" key="1">
    <source>
        <dbReference type="EMBL" id="GAA0942279.1"/>
    </source>
</evidence>
<gene>
    <name evidence="1" type="ORF">GCM10009554_34620</name>
</gene>
<dbReference type="EMBL" id="BAAAHK010000007">
    <property type="protein sequence ID" value="GAA0942279.1"/>
    <property type="molecule type" value="Genomic_DNA"/>
</dbReference>
<dbReference type="InterPro" id="IPR021074">
    <property type="entry name" value="Formate_DH_dsu"/>
</dbReference>
<proteinExistence type="predicted"/>
<dbReference type="Pfam" id="PF11390">
    <property type="entry name" value="FdsD"/>
    <property type="match status" value="1"/>
</dbReference>
<comment type="caution">
    <text evidence="1">The sequence shown here is derived from an EMBL/GenBank/DDBJ whole genome shotgun (WGS) entry which is preliminary data.</text>
</comment>
<keyword evidence="2" id="KW-1185">Reference proteome</keyword>